<evidence type="ECO:0000313" key="2">
    <source>
        <dbReference type="Proteomes" id="UP001060215"/>
    </source>
</evidence>
<dbReference type="EMBL" id="CM045768">
    <property type="protein sequence ID" value="KAI7982496.1"/>
    <property type="molecule type" value="Genomic_DNA"/>
</dbReference>
<name>A0ACC0F1A0_9ERIC</name>
<keyword evidence="2" id="KW-1185">Reference proteome</keyword>
<organism evidence="1 2">
    <name type="scientific">Camellia lanceoleosa</name>
    <dbReference type="NCBI Taxonomy" id="1840588"/>
    <lineage>
        <taxon>Eukaryota</taxon>
        <taxon>Viridiplantae</taxon>
        <taxon>Streptophyta</taxon>
        <taxon>Embryophyta</taxon>
        <taxon>Tracheophyta</taxon>
        <taxon>Spermatophyta</taxon>
        <taxon>Magnoliopsida</taxon>
        <taxon>eudicotyledons</taxon>
        <taxon>Gunneridae</taxon>
        <taxon>Pentapetalae</taxon>
        <taxon>asterids</taxon>
        <taxon>Ericales</taxon>
        <taxon>Theaceae</taxon>
        <taxon>Camellia</taxon>
    </lineage>
</organism>
<sequence length="1173" mass="131786">MAMSLEELLAEEGFTGRRSKMSARTSFRSEAASMPHYSNRYQDKSSSSSRVKKTERAKSDLPRYGLRDELPTSDRLKGRRPRDNLITREKSDKGLKKETREKFERVSNDFNRISFDSSKDFQGSEIVEIGVEDGKGYKDTYSNEMYSPGRSKSKYSGGVGERVRPKSRSGKDIEVDKGYGNKSKNHVLGRMSYSDNYRKSLKKPENSYSQSNSSQNRKSIDDSRRQRQAEIGQNVVEPALDEAAVRALISILSGYIKHFLKDKDFRTALHHNCFASLNFVELEEGLMTESKVLSNLEQAIETVERAAEECASAKELKKASLQLGVITGFNSDDFKDGFTSGIPNSKLSACAHLYLSVIYKLQKKDRIAAKHLLQVFCDSPFQARMMLLPELWDYLFLPHLSHLKAWYIQEADSLADTPSKSRKLKLLEKVYNEIMDSGTYQFAFYYKDWLTEGVEAPSIPSVHIPSISVRGIQKEYPQSHSVQEVHQEGWFGHSLDVGSPTGPFSPQPMVSKRLYEAVFGRSHKPGANEVVEDYKGSGNFDTTSIRSSDGSAIEDKQASTCSSGKVKHMDQDIERDNAFHPEDGVIAEEAWRLHSDSAPGESDANDDFGNSSPYPENPEITQILHGHPHTKENELTLKRLAKAVFDLQHTEGPLDLTDSTFLSQTENTDSFANSIKTMSSNEELNGNFENIDEESSCSSIPRDFICPLTGLLFEDPVTLETGQTFEREAITEWFNQGYRTCPVTEKTLESQSVPHTNFILKRVIDNWKSVRCRHLLAFASQQEGEHRPKLEAQRAVIILQHLLTSFSKEERITNAKLLMSLGGLQFLVRRFDSGNLTEKTTVAALFSSCIEADNGCRNYIARNIKKPCLLELIHSKQVKSRENAVLLLTELICLDRRKDVNFFLSGFQNEGILDTMHVLLVYLQSSLPEQRPLVAVLLLHLDLLVEPRKYSIYREEAVDAITVALDGSLYNEKIRAKCCRALLILGGRFSSSGKIMIEDWILKQTGFLDGPDPNSLENEEDGVLVDEIIPSDDEEEEREDWLRILSASLIGDGKKSFLESISKCLGSGSLDLVRVCLTTVAWLSSALASLSDAEFQLPAFSALISRLKERLENGDLVEHKILASMCLLNFSKIPECRVLLMTIAEELAVPLRSLAEVTWTAKELYATISGGDS</sequence>
<gene>
    <name evidence="1" type="ORF">LOK49_LG15G02564</name>
</gene>
<protein>
    <submittedName>
        <fullName evidence="1">E3 ubiquitin-protein ligase LIN-1</fullName>
    </submittedName>
</protein>
<evidence type="ECO:0000313" key="1">
    <source>
        <dbReference type="EMBL" id="KAI7982496.1"/>
    </source>
</evidence>
<accession>A0ACC0F1A0</accession>
<comment type="caution">
    <text evidence="1">The sequence shown here is derived from an EMBL/GenBank/DDBJ whole genome shotgun (WGS) entry which is preliminary data.</text>
</comment>
<reference evidence="1 2" key="1">
    <citation type="journal article" date="2022" name="Plant J.">
        <title>Chromosome-level genome of Camellia lanceoleosa provides a valuable resource for understanding genome evolution and self-incompatibility.</title>
        <authorList>
            <person name="Gong W."/>
            <person name="Xiao S."/>
            <person name="Wang L."/>
            <person name="Liao Z."/>
            <person name="Chang Y."/>
            <person name="Mo W."/>
            <person name="Hu G."/>
            <person name="Li W."/>
            <person name="Zhao G."/>
            <person name="Zhu H."/>
            <person name="Hu X."/>
            <person name="Ji K."/>
            <person name="Xiang X."/>
            <person name="Song Q."/>
            <person name="Yuan D."/>
            <person name="Jin S."/>
            <person name="Zhang L."/>
        </authorList>
    </citation>
    <scope>NUCLEOTIDE SEQUENCE [LARGE SCALE GENOMIC DNA]</scope>
    <source>
        <strain evidence="1">SQ_2022a</strain>
    </source>
</reference>
<proteinExistence type="predicted"/>
<dbReference type="Proteomes" id="UP001060215">
    <property type="component" value="Chromosome 11"/>
</dbReference>